<feature type="region of interest" description="Disordered" evidence="1">
    <location>
        <begin position="71"/>
        <end position="104"/>
    </location>
</feature>
<evidence type="ECO:0000313" key="3">
    <source>
        <dbReference type="Proteomes" id="UP000031443"/>
    </source>
</evidence>
<feature type="compositionally biased region" description="Basic and acidic residues" evidence="1">
    <location>
        <begin position="71"/>
        <end position="89"/>
    </location>
</feature>
<feature type="compositionally biased region" description="Low complexity" evidence="1">
    <location>
        <begin position="93"/>
        <end position="104"/>
    </location>
</feature>
<dbReference type="EMBL" id="KB546685">
    <property type="protein sequence ID" value="EMP31138.1"/>
    <property type="molecule type" value="Genomic_DNA"/>
</dbReference>
<dbReference type="Proteomes" id="UP000031443">
    <property type="component" value="Unassembled WGS sequence"/>
</dbReference>
<sequence length="170" mass="19083">MSTDTEVRVAILQPSYNNLVTLPRPPFGSGPLQLQPREISDFNSCTHEIYNFENPMTVKLTKMDCEFGQSENEKTKASKTNQGEEHIKNQEYSNMSSEGSSGVSISYQPEAQIQLPTEETVSPNPKGRSQCLSVKVFSFIEVTKDDYWCTSCKKAYTEGTLSNAIIEKEH</sequence>
<dbReference type="AlphaFoldDB" id="M7BGB6"/>
<organism evidence="2 3">
    <name type="scientific">Chelonia mydas</name>
    <name type="common">Green sea-turtle</name>
    <name type="synonym">Chelonia agassizi</name>
    <dbReference type="NCBI Taxonomy" id="8469"/>
    <lineage>
        <taxon>Eukaryota</taxon>
        <taxon>Metazoa</taxon>
        <taxon>Chordata</taxon>
        <taxon>Craniata</taxon>
        <taxon>Vertebrata</taxon>
        <taxon>Euteleostomi</taxon>
        <taxon>Archelosauria</taxon>
        <taxon>Testudinata</taxon>
        <taxon>Testudines</taxon>
        <taxon>Cryptodira</taxon>
        <taxon>Durocryptodira</taxon>
        <taxon>Americhelydia</taxon>
        <taxon>Chelonioidea</taxon>
        <taxon>Cheloniidae</taxon>
        <taxon>Chelonia</taxon>
    </lineage>
</organism>
<gene>
    <name evidence="2" type="ORF">UY3_11722</name>
</gene>
<keyword evidence="3" id="KW-1185">Reference proteome</keyword>
<name>M7BGB6_CHEMY</name>
<accession>M7BGB6</accession>
<reference evidence="3" key="1">
    <citation type="journal article" date="2013" name="Nat. Genet.">
        <title>The draft genomes of soft-shell turtle and green sea turtle yield insights into the development and evolution of the turtle-specific body plan.</title>
        <authorList>
            <person name="Wang Z."/>
            <person name="Pascual-Anaya J."/>
            <person name="Zadissa A."/>
            <person name="Li W."/>
            <person name="Niimura Y."/>
            <person name="Huang Z."/>
            <person name="Li C."/>
            <person name="White S."/>
            <person name="Xiong Z."/>
            <person name="Fang D."/>
            <person name="Wang B."/>
            <person name="Ming Y."/>
            <person name="Chen Y."/>
            <person name="Zheng Y."/>
            <person name="Kuraku S."/>
            <person name="Pignatelli M."/>
            <person name="Herrero J."/>
            <person name="Beal K."/>
            <person name="Nozawa M."/>
            <person name="Li Q."/>
            <person name="Wang J."/>
            <person name="Zhang H."/>
            <person name="Yu L."/>
            <person name="Shigenobu S."/>
            <person name="Wang J."/>
            <person name="Liu J."/>
            <person name="Flicek P."/>
            <person name="Searle S."/>
            <person name="Wang J."/>
            <person name="Kuratani S."/>
            <person name="Yin Y."/>
            <person name="Aken B."/>
            <person name="Zhang G."/>
            <person name="Irie N."/>
        </authorList>
    </citation>
    <scope>NUCLEOTIDE SEQUENCE [LARGE SCALE GENOMIC DNA]</scope>
</reference>
<evidence type="ECO:0000313" key="2">
    <source>
        <dbReference type="EMBL" id="EMP31138.1"/>
    </source>
</evidence>
<protein>
    <submittedName>
        <fullName evidence="2">Uncharacterized protein</fullName>
    </submittedName>
</protein>
<evidence type="ECO:0000256" key="1">
    <source>
        <dbReference type="SAM" id="MobiDB-lite"/>
    </source>
</evidence>
<proteinExistence type="predicted"/>